<evidence type="ECO:0000256" key="5">
    <source>
        <dbReference type="ARBA" id="ARBA00022857"/>
    </source>
</evidence>
<evidence type="ECO:0000313" key="8">
    <source>
        <dbReference type="EMBL" id="MBK9297021.1"/>
    </source>
</evidence>
<accession>A0A936NDG7</accession>
<dbReference type="Gene3D" id="3.50.50.60">
    <property type="entry name" value="FAD/NAD(P)-binding domain"/>
    <property type="match status" value="2"/>
</dbReference>
<proteinExistence type="inferred from homology"/>
<evidence type="ECO:0000256" key="6">
    <source>
        <dbReference type="ARBA" id="ARBA00023002"/>
    </source>
</evidence>
<evidence type="ECO:0000256" key="4">
    <source>
        <dbReference type="ARBA" id="ARBA00022827"/>
    </source>
</evidence>
<name>A0A936NDG7_9ACTN</name>
<dbReference type="InterPro" id="IPR036188">
    <property type="entry name" value="FAD/NAD-bd_sf"/>
</dbReference>
<comment type="caution">
    <text evidence="8">The sequence shown here is derived from an EMBL/GenBank/DDBJ whole genome shotgun (WGS) entry which is preliminary data.</text>
</comment>
<comment type="similarity">
    <text evidence="2">Belongs to the FAD-binding monooxygenase family.</text>
</comment>
<dbReference type="GO" id="GO:0016709">
    <property type="term" value="F:oxidoreductase activity, acting on paired donors, with incorporation or reduction of molecular oxygen, NAD(P)H as one donor, and incorporation of one atom of oxygen"/>
    <property type="evidence" value="ECO:0007669"/>
    <property type="project" value="UniProtKB-ARBA"/>
</dbReference>
<dbReference type="FunFam" id="3.50.50.60:FF:000341">
    <property type="entry name" value="Baeyer-Villiger monooxygenase"/>
    <property type="match status" value="1"/>
</dbReference>
<protein>
    <submittedName>
        <fullName evidence="8">NAD(P)/FAD-dependent oxidoreductase</fullName>
    </submittedName>
</protein>
<dbReference type="Pfam" id="PF13738">
    <property type="entry name" value="Pyr_redox_3"/>
    <property type="match status" value="1"/>
</dbReference>
<comment type="cofactor">
    <cofactor evidence="1">
        <name>FAD</name>
        <dbReference type="ChEBI" id="CHEBI:57692"/>
    </cofactor>
</comment>
<dbReference type="SUPFAM" id="SSF51905">
    <property type="entry name" value="FAD/NAD(P)-binding domain"/>
    <property type="match status" value="1"/>
</dbReference>
<sequence length="620" mass="67776">MNTTNAVEPPDRTALRARYRAERDKRLRSDGSDQYIEPTGRFAHFREDTFTERVERDPVTDEVTVAIIGGGFAGLTTGARLAEAGVTDVRLIEGGGDVGGAWYWNRYPGAMCDTAAMVYLPLLEETGHMPTQKYTMGHENFAHAQRIATHYGLYQRALFSTEVTSLEWDEATSRWLIGTDRGDAIRARFVAMGTGPMHRPKLPGIPGLDTFEGHCFHTSRWDYPYTGGSPSGEPMDRLADKRVGIIGTGATAVQAIPHLARDSGELFVFQRTPSSIDVRNNRPTDPAEFDALEAGWQRRWLDNFATLQTGGFTDEDLVMDGWTDIAKRIRDRVVLEMTSTGEAFTPELVARAYEDSDDEKMTEIRARVDTIVADESAAEALKPWYRQLCKRPCFHDEYLQAYNRPNTHLVDTDGQGVEAIDAAGMWAAGEHYPLDCLIFASGFDVHLAHSATYETTGRDGLSLSEHWVDGMCSLHGTHVAGFPNLFIVGLNQGANLISNVTHNLTEAATSIAAVVAHALTIGALEVEATAEAEQAWVAQFESSTRGFLGNPDCTPGYYNNEGAEPTPAQRLNASGYPDGPVAFFALIDRWRTSGSFDGLAFRAPGSAPLGGGATTAHEPG</sequence>
<keyword evidence="5" id="KW-0521">NADP</keyword>
<dbReference type="InterPro" id="IPR050775">
    <property type="entry name" value="FAD-binding_Monooxygenases"/>
</dbReference>
<reference evidence="8 9" key="1">
    <citation type="submission" date="2020-10" db="EMBL/GenBank/DDBJ databases">
        <title>Connecting structure to function with the recovery of over 1000 high-quality activated sludge metagenome-assembled genomes encoding full-length rRNA genes using long-read sequencing.</title>
        <authorList>
            <person name="Singleton C.M."/>
            <person name="Petriglieri F."/>
            <person name="Kristensen J.M."/>
            <person name="Kirkegaard R.H."/>
            <person name="Michaelsen T.Y."/>
            <person name="Andersen M.H."/>
            <person name="Karst S.M."/>
            <person name="Dueholm M.S."/>
            <person name="Nielsen P.H."/>
            <person name="Albertsen M."/>
        </authorList>
    </citation>
    <scope>NUCLEOTIDE SEQUENCE [LARGE SCALE GENOMIC DNA]</scope>
    <source>
        <strain evidence="8">Lyne_18-Q3-R50-59_MAXAC.006</strain>
    </source>
</reference>
<keyword evidence="7" id="KW-0503">Monooxygenase</keyword>
<dbReference type="Proteomes" id="UP000727993">
    <property type="component" value="Unassembled WGS sequence"/>
</dbReference>
<organism evidence="8 9">
    <name type="scientific">Candidatus Neomicrothrix subdominans</name>
    <dbReference type="NCBI Taxonomy" id="2954438"/>
    <lineage>
        <taxon>Bacteria</taxon>
        <taxon>Bacillati</taxon>
        <taxon>Actinomycetota</taxon>
        <taxon>Acidimicrobiia</taxon>
        <taxon>Acidimicrobiales</taxon>
        <taxon>Microthrixaceae</taxon>
        <taxon>Candidatus Neomicrothrix</taxon>
    </lineage>
</organism>
<dbReference type="AlphaFoldDB" id="A0A936NDG7"/>
<dbReference type="PANTHER" id="PTHR43098">
    <property type="entry name" value="L-ORNITHINE N(5)-MONOOXYGENASE-RELATED"/>
    <property type="match status" value="1"/>
</dbReference>
<evidence type="ECO:0000256" key="2">
    <source>
        <dbReference type="ARBA" id="ARBA00010139"/>
    </source>
</evidence>
<gene>
    <name evidence="8" type="ORF">IPN02_09330</name>
</gene>
<keyword evidence="4" id="KW-0274">FAD</keyword>
<evidence type="ECO:0000313" key="9">
    <source>
        <dbReference type="Proteomes" id="UP000727993"/>
    </source>
</evidence>
<evidence type="ECO:0000256" key="1">
    <source>
        <dbReference type="ARBA" id="ARBA00001974"/>
    </source>
</evidence>
<keyword evidence="6" id="KW-0560">Oxidoreductase</keyword>
<evidence type="ECO:0000256" key="7">
    <source>
        <dbReference type="ARBA" id="ARBA00023033"/>
    </source>
</evidence>
<evidence type="ECO:0000256" key="3">
    <source>
        <dbReference type="ARBA" id="ARBA00022630"/>
    </source>
</evidence>
<dbReference type="PANTHER" id="PTHR43098:SF4">
    <property type="entry name" value="BLR3857 PROTEIN"/>
    <property type="match status" value="1"/>
</dbReference>
<dbReference type="EMBL" id="JADJZA010000006">
    <property type="protein sequence ID" value="MBK9297021.1"/>
    <property type="molecule type" value="Genomic_DNA"/>
</dbReference>
<keyword evidence="3" id="KW-0285">Flavoprotein</keyword>